<organism evidence="1 2">
    <name type="scientific">Hyalomma asiaticum</name>
    <name type="common">Tick</name>
    <dbReference type="NCBI Taxonomy" id="266040"/>
    <lineage>
        <taxon>Eukaryota</taxon>
        <taxon>Metazoa</taxon>
        <taxon>Ecdysozoa</taxon>
        <taxon>Arthropoda</taxon>
        <taxon>Chelicerata</taxon>
        <taxon>Arachnida</taxon>
        <taxon>Acari</taxon>
        <taxon>Parasitiformes</taxon>
        <taxon>Ixodida</taxon>
        <taxon>Ixodoidea</taxon>
        <taxon>Ixodidae</taxon>
        <taxon>Hyalomminae</taxon>
        <taxon>Hyalomma</taxon>
    </lineage>
</organism>
<proteinExistence type="predicted"/>
<evidence type="ECO:0000313" key="1">
    <source>
        <dbReference type="EMBL" id="KAH6929129.1"/>
    </source>
</evidence>
<dbReference type="EMBL" id="CM023486">
    <property type="protein sequence ID" value="KAH6929129.1"/>
    <property type="molecule type" value="Genomic_DNA"/>
</dbReference>
<sequence length="81" mass="9275">MTRAKRECPQENGPVASGRFRYTDYKDCAILEMPHYGDQCTLWVSEAVRDSIPEVCVEQYNDICGEGAPIYDQEMCKDAYN</sequence>
<dbReference type="Proteomes" id="UP000821845">
    <property type="component" value="Chromosome 6"/>
</dbReference>
<keyword evidence="2" id="KW-1185">Reference proteome</keyword>
<name>A0ACB7S5F7_HYAAI</name>
<comment type="caution">
    <text evidence="1">The sequence shown here is derived from an EMBL/GenBank/DDBJ whole genome shotgun (WGS) entry which is preliminary data.</text>
</comment>
<protein>
    <submittedName>
        <fullName evidence="1">Uncharacterized protein</fullName>
    </submittedName>
</protein>
<reference evidence="1" key="1">
    <citation type="submission" date="2020-05" db="EMBL/GenBank/DDBJ databases">
        <title>Large-scale comparative analyses of tick genomes elucidate their genetic diversity and vector capacities.</title>
        <authorList>
            <person name="Jia N."/>
            <person name="Wang J."/>
            <person name="Shi W."/>
            <person name="Du L."/>
            <person name="Sun Y."/>
            <person name="Zhan W."/>
            <person name="Jiang J."/>
            <person name="Wang Q."/>
            <person name="Zhang B."/>
            <person name="Ji P."/>
            <person name="Sakyi L.B."/>
            <person name="Cui X."/>
            <person name="Yuan T."/>
            <person name="Jiang B."/>
            <person name="Yang W."/>
            <person name="Lam T.T.-Y."/>
            <person name="Chang Q."/>
            <person name="Ding S."/>
            <person name="Wang X."/>
            <person name="Zhu J."/>
            <person name="Ruan X."/>
            <person name="Zhao L."/>
            <person name="Wei J."/>
            <person name="Que T."/>
            <person name="Du C."/>
            <person name="Cheng J."/>
            <person name="Dai P."/>
            <person name="Han X."/>
            <person name="Huang E."/>
            <person name="Gao Y."/>
            <person name="Liu J."/>
            <person name="Shao H."/>
            <person name="Ye R."/>
            <person name="Li L."/>
            <person name="Wei W."/>
            <person name="Wang X."/>
            <person name="Wang C."/>
            <person name="Yang T."/>
            <person name="Huo Q."/>
            <person name="Li W."/>
            <person name="Guo W."/>
            <person name="Chen H."/>
            <person name="Zhou L."/>
            <person name="Ni X."/>
            <person name="Tian J."/>
            <person name="Zhou Y."/>
            <person name="Sheng Y."/>
            <person name="Liu T."/>
            <person name="Pan Y."/>
            <person name="Xia L."/>
            <person name="Li J."/>
            <person name="Zhao F."/>
            <person name="Cao W."/>
        </authorList>
    </citation>
    <scope>NUCLEOTIDE SEQUENCE</scope>
    <source>
        <strain evidence="1">Hyas-2018</strain>
    </source>
</reference>
<evidence type="ECO:0000313" key="2">
    <source>
        <dbReference type="Proteomes" id="UP000821845"/>
    </source>
</evidence>
<gene>
    <name evidence="1" type="ORF">HPB50_023839</name>
</gene>
<accession>A0ACB7S5F7</accession>